<evidence type="ECO:0000256" key="1">
    <source>
        <dbReference type="SAM" id="Coils"/>
    </source>
</evidence>
<name>A0AAW1NL57_9CHLO</name>
<keyword evidence="1" id="KW-0175">Coiled coil</keyword>
<proteinExistence type="predicted"/>
<dbReference type="AlphaFoldDB" id="A0AAW1NL57"/>
<feature type="region of interest" description="Disordered" evidence="2">
    <location>
        <begin position="393"/>
        <end position="440"/>
    </location>
</feature>
<sequence length="440" mass="49520">MAPSQSKRPPKTARSELLEYYEARIREFEAERSDLLQRVDACTSQQATLLELDREHAQRSDEVAELQKALSNAHTFLYEEREMVMELAAENEALHKHLAQANATSTSNHATTSRTRGAAQQQPPGDNVFRPLPGSSTRPRGKPGKQPHHSIDRQALHLVSNEVLWDQLQTATDQLHDQKHFAAERVAALLEDRKIRETEIEAFQAAAAERSAQLCARVAQLEQDLQQATCDYIIAGRERHDANRQAAQLQDQLRQVQEQAAANVYQAQRDAEAKLTEARCDHQRSMDDYATSFCKQLEAREAEVADLTAELELLQTQAAQQTGELQSALKRAQDNVRQLEQRRALDMEGWANDVSLLRRQAAAVHRKMHQMRIVDRLADDERRDNILDTLSARAPDPFDLESPRPKKGLFSTSERPLTARVAREGSGGLLSEPTLTNGLA</sequence>
<evidence type="ECO:0008006" key="5">
    <source>
        <dbReference type="Google" id="ProtNLM"/>
    </source>
</evidence>
<feature type="coiled-coil region" evidence="1">
    <location>
        <begin position="211"/>
        <end position="259"/>
    </location>
</feature>
<dbReference type="PANTHER" id="PTHR22091:SF1">
    <property type="entry name" value="COILED-COIL DOMAIN-CONTAINING PROTEIN 77"/>
    <property type="match status" value="1"/>
</dbReference>
<evidence type="ECO:0000256" key="2">
    <source>
        <dbReference type="SAM" id="MobiDB-lite"/>
    </source>
</evidence>
<keyword evidence="4" id="KW-1185">Reference proteome</keyword>
<dbReference type="EMBL" id="JALJOQ010000340">
    <property type="protein sequence ID" value="KAK9784601.1"/>
    <property type="molecule type" value="Genomic_DNA"/>
</dbReference>
<protein>
    <recommendedName>
        <fullName evidence="5">Cilia- and flagella-associated protein 157</fullName>
    </recommendedName>
</protein>
<feature type="coiled-coil region" evidence="1">
    <location>
        <begin position="297"/>
        <end position="342"/>
    </location>
</feature>
<dbReference type="Proteomes" id="UP001465755">
    <property type="component" value="Unassembled WGS sequence"/>
</dbReference>
<gene>
    <name evidence="3" type="ORF">WJX73_004449</name>
</gene>
<organism evidence="3 4">
    <name type="scientific">Symbiochloris irregularis</name>
    <dbReference type="NCBI Taxonomy" id="706552"/>
    <lineage>
        <taxon>Eukaryota</taxon>
        <taxon>Viridiplantae</taxon>
        <taxon>Chlorophyta</taxon>
        <taxon>core chlorophytes</taxon>
        <taxon>Trebouxiophyceae</taxon>
        <taxon>Trebouxiales</taxon>
        <taxon>Trebouxiaceae</taxon>
        <taxon>Symbiochloris</taxon>
    </lineage>
</organism>
<feature type="compositionally biased region" description="Basic residues" evidence="2">
    <location>
        <begin position="139"/>
        <end position="148"/>
    </location>
</feature>
<comment type="caution">
    <text evidence="3">The sequence shown here is derived from an EMBL/GenBank/DDBJ whole genome shotgun (WGS) entry which is preliminary data.</text>
</comment>
<evidence type="ECO:0000313" key="4">
    <source>
        <dbReference type="Proteomes" id="UP001465755"/>
    </source>
</evidence>
<dbReference type="PANTHER" id="PTHR22091">
    <property type="entry name" value="COILED-COIL DOMAIN-CONTAINING PROTEIN 77"/>
    <property type="match status" value="1"/>
</dbReference>
<feature type="compositionally biased region" description="Low complexity" evidence="2">
    <location>
        <begin position="101"/>
        <end position="116"/>
    </location>
</feature>
<feature type="region of interest" description="Disordered" evidence="2">
    <location>
        <begin position="101"/>
        <end position="149"/>
    </location>
</feature>
<evidence type="ECO:0000313" key="3">
    <source>
        <dbReference type="EMBL" id="KAK9784601.1"/>
    </source>
</evidence>
<accession>A0AAW1NL57</accession>
<reference evidence="3 4" key="1">
    <citation type="journal article" date="2024" name="Nat. Commun.">
        <title>Phylogenomics reveals the evolutionary origins of lichenization in chlorophyte algae.</title>
        <authorList>
            <person name="Puginier C."/>
            <person name="Libourel C."/>
            <person name="Otte J."/>
            <person name="Skaloud P."/>
            <person name="Haon M."/>
            <person name="Grisel S."/>
            <person name="Petersen M."/>
            <person name="Berrin J.G."/>
            <person name="Delaux P.M."/>
            <person name="Dal Grande F."/>
            <person name="Keller J."/>
        </authorList>
    </citation>
    <scope>NUCLEOTIDE SEQUENCE [LARGE SCALE GENOMIC DNA]</scope>
    <source>
        <strain evidence="3 4">SAG 2036</strain>
    </source>
</reference>
<dbReference type="InterPro" id="IPR037696">
    <property type="entry name" value="CCDC77"/>
</dbReference>